<feature type="compositionally biased region" description="Polar residues" evidence="1">
    <location>
        <begin position="136"/>
        <end position="145"/>
    </location>
</feature>
<name>A0A100XGS9_MYCTH</name>
<reference evidence="3 4" key="1">
    <citation type="journal article" date="2016" name="Genome Announc.">
        <title>Draft Genome Sequences of Five Rapidly Growing Mycobacterium Species, M. thermoresistibile, M. fortuitum subsp. acetamidolyticum, M. canariasense, M. brisbanense, and M. novocastrense.</title>
        <authorList>
            <person name="Katahira K."/>
            <person name="Ogura Y."/>
            <person name="Gotoh Y."/>
            <person name="Hayashi T."/>
        </authorList>
    </citation>
    <scope>NUCLEOTIDE SEQUENCE [LARGE SCALE GENOMIC DNA]</scope>
    <source>
        <strain evidence="3 4">JCM6362</strain>
    </source>
</reference>
<feature type="region of interest" description="Disordered" evidence="1">
    <location>
        <begin position="1"/>
        <end position="21"/>
    </location>
</feature>
<sequence>MKDISAIVRDGDPELQTGTQVDRHMIDKADRMMDAPIWEKDPASNGGSLDQRDPYLDGVVSDIFTSAGRDHIAVGEHLLSEKGDDFQGVEVQAMPPRWITHDPEGRVRILSYGEVHDLPCATPSFSEYNRTLAEATEQTLGQGSSEHMKSAPTYRYNQVSEVMNPQTDQPEPP</sequence>
<accession>A0A100XGS9</accession>
<dbReference type="STRING" id="1797.RMCT_3294"/>
<reference evidence="4" key="2">
    <citation type="submission" date="2016-02" db="EMBL/GenBank/DDBJ databases">
        <title>Draft genome sequence of five rapidly growing Mycobacterium species.</title>
        <authorList>
            <person name="Katahira K."/>
            <person name="Gotou Y."/>
            <person name="Iida K."/>
            <person name="Ogura Y."/>
            <person name="Hayashi T."/>
        </authorList>
    </citation>
    <scope>NUCLEOTIDE SEQUENCE [LARGE SCALE GENOMIC DNA]</scope>
    <source>
        <strain evidence="4">JCM6362</strain>
    </source>
</reference>
<dbReference type="RefSeq" id="WP_040546615.1">
    <property type="nucleotide sequence ID" value="NZ_BCTB01000042.1"/>
</dbReference>
<dbReference type="EMBL" id="BCTB01000042">
    <property type="protein sequence ID" value="GAT16325.1"/>
    <property type="molecule type" value="Genomic_DNA"/>
</dbReference>
<feature type="domain" description="TPR repeat" evidence="2">
    <location>
        <begin position="1"/>
        <end position="86"/>
    </location>
</feature>
<proteinExistence type="predicted"/>
<dbReference type="Pfam" id="PF23275">
    <property type="entry name" value="TPR_23"/>
    <property type="match status" value="1"/>
</dbReference>
<evidence type="ECO:0000313" key="4">
    <source>
        <dbReference type="Proteomes" id="UP000069654"/>
    </source>
</evidence>
<organism evidence="3 4">
    <name type="scientific">Mycolicibacterium thermoresistibile</name>
    <name type="common">Mycobacterium thermoresistibile</name>
    <dbReference type="NCBI Taxonomy" id="1797"/>
    <lineage>
        <taxon>Bacteria</taxon>
        <taxon>Bacillati</taxon>
        <taxon>Actinomycetota</taxon>
        <taxon>Actinomycetes</taxon>
        <taxon>Mycobacteriales</taxon>
        <taxon>Mycobacteriaceae</taxon>
        <taxon>Mycolicibacterium</taxon>
    </lineage>
</organism>
<dbReference type="InterPro" id="IPR057037">
    <property type="entry name" value="TPR_rep_actino"/>
</dbReference>
<gene>
    <name evidence="3" type="ORF">RMCT_3294</name>
</gene>
<dbReference type="AlphaFoldDB" id="A0A100XGS9"/>
<feature type="region of interest" description="Disordered" evidence="1">
    <location>
        <begin position="136"/>
        <end position="173"/>
    </location>
</feature>
<evidence type="ECO:0000313" key="3">
    <source>
        <dbReference type="EMBL" id="GAT16325.1"/>
    </source>
</evidence>
<feature type="compositionally biased region" description="Polar residues" evidence="1">
    <location>
        <begin position="155"/>
        <end position="173"/>
    </location>
</feature>
<evidence type="ECO:0000256" key="1">
    <source>
        <dbReference type="SAM" id="MobiDB-lite"/>
    </source>
</evidence>
<dbReference type="OrthoDB" id="1187707at2"/>
<dbReference type="Proteomes" id="UP000069654">
    <property type="component" value="Unassembled WGS sequence"/>
</dbReference>
<evidence type="ECO:0000259" key="2">
    <source>
        <dbReference type="Pfam" id="PF23275"/>
    </source>
</evidence>
<comment type="caution">
    <text evidence="3">The sequence shown here is derived from an EMBL/GenBank/DDBJ whole genome shotgun (WGS) entry which is preliminary data.</text>
</comment>
<protein>
    <recommendedName>
        <fullName evidence="2">TPR repeat domain-containing protein</fullName>
    </recommendedName>
</protein>